<sequence length="168" mass="19544">MARIASIPDELYDYDFDALLNREPHPRTRLRLLAMAHLQAGWSQTEIARALRKSNNTIQDWLNRFRRDGLEGLYEQPGRGKKPFLCPSQYNEFKAAVITLQNNRQGGRVQGKDIQQLLLEQFNIDYSLSSIYEVLHKAGLSWITSRSKHPNHSPDKQQAFKKTLRKRP</sequence>
<gene>
    <name evidence="3" type="ORF">H0A36_29075</name>
</gene>
<dbReference type="EMBL" id="JACCKB010000252">
    <property type="protein sequence ID" value="NYZ70072.1"/>
    <property type="molecule type" value="Genomic_DNA"/>
</dbReference>
<dbReference type="SUPFAM" id="SSF46689">
    <property type="entry name" value="Homeodomain-like"/>
    <property type="match status" value="1"/>
</dbReference>
<keyword evidence="4" id="KW-1185">Reference proteome</keyword>
<dbReference type="NCBIfam" id="NF033545">
    <property type="entry name" value="transpos_IS630"/>
    <property type="match status" value="1"/>
</dbReference>
<protein>
    <submittedName>
        <fullName evidence="3">IS630 family transposase</fullName>
    </submittedName>
</protein>
<dbReference type="AlphaFoldDB" id="A0A853IE09"/>
<evidence type="ECO:0000256" key="1">
    <source>
        <dbReference type="SAM" id="MobiDB-lite"/>
    </source>
</evidence>
<evidence type="ECO:0000259" key="2">
    <source>
        <dbReference type="Pfam" id="PF13592"/>
    </source>
</evidence>
<reference evidence="3 4" key="1">
    <citation type="submission" date="2020-07" db="EMBL/GenBank/DDBJ databases">
        <title>Endozoicomonas sp. nov., isolated from sediment.</title>
        <authorList>
            <person name="Gu T."/>
        </authorList>
    </citation>
    <scope>NUCLEOTIDE SEQUENCE [LARGE SCALE GENOMIC DNA]</scope>
    <source>
        <strain evidence="3 4">SM1973</strain>
    </source>
</reference>
<feature type="region of interest" description="Disordered" evidence="1">
    <location>
        <begin position="145"/>
        <end position="168"/>
    </location>
</feature>
<proteinExistence type="predicted"/>
<dbReference type="Pfam" id="PF13384">
    <property type="entry name" value="HTH_23"/>
    <property type="match status" value="1"/>
</dbReference>
<dbReference type="InterPro" id="IPR009057">
    <property type="entry name" value="Homeodomain-like_sf"/>
</dbReference>
<evidence type="ECO:0000313" key="4">
    <source>
        <dbReference type="Proteomes" id="UP000569732"/>
    </source>
</evidence>
<name>A0A853IE09_9GAMM</name>
<dbReference type="InterPro" id="IPR025959">
    <property type="entry name" value="Winged_HTH_dom"/>
</dbReference>
<dbReference type="Pfam" id="PF13592">
    <property type="entry name" value="HTH_33"/>
    <property type="match status" value="1"/>
</dbReference>
<feature type="domain" description="Winged helix-turn helix" evidence="2">
    <location>
        <begin position="106"/>
        <end position="163"/>
    </location>
</feature>
<dbReference type="RefSeq" id="WP_180572012.1">
    <property type="nucleotide sequence ID" value="NZ_JACCKB010000252.1"/>
</dbReference>
<accession>A0A853IE09</accession>
<dbReference type="Proteomes" id="UP000569732">
    <property type="component" value="Unassembled WGS sequence"/>
</dbReference>
<comment type="caution">
    <text evidence="3">The sequence shown here is derived from an EMBL/GenBank/DDBJ whole genome shotgun (WGS) entry which is preliminary data.</text>
</comment>
<organism evidence="3 4">
    <name type="scientific">Spartinivicinus marinus</name>
    <dbReference type="NCBI Taxonomy" id="2994442"/>
    <lineage>
        <taxon>Bacteria</taxon>
        <taxon>Pseudomonadati</taxon>
        <taxon>Pseudomonadota</taxon>
        <taxon>Gammaproteobacteria</taxon>
        <taxon>Oceanospirillales</taxon>
        <taxon>Zooshikellaceae</taxon>
        <taxon>Spartinivicinus</taxon>
    </lineage>
</organism>
<evidence type="ECO:0000313" key="3">
    <source>
        <dbReference type="EMBL" id="NYZ70072.1"/>
    </source>
</evidence>
<dbReference type="InterPro" id="IPR047655">
    <property type="entry name" value="Transpos_IS630-like"/>
</dbReference>